<gene>
    <name evidence="2" type="ORF">F8M49_15335</name>
</gene>
<protein>
    <submittedName>
        <fullName evidence="2">DUF1330 domain-containing protein</fullName>
    </submittedName>
</protein>
<evidence type="ECO:0000259" key="1">
    <source>
        <dbReference type="Pfam" id="PF07045"/>
    </source>
</evidence>
<accession>A0ABU3WQT1</accession>
<name>A0ABU3WQT1_9NOCA</name>
<dbReference type="SUPFAM" id="SSF54909">
    <property type="entry name" value="Dimeric alpha+beta barrel"/>
    <property type="match status" value="1"/>
</dbReference>
<dbReference type="PANTHER" id="PTHR41521">
    <property type="match status" value="1"/>
</dbReference>
<dbReference type="Gene3D" id="3.30.70.100">
    <property type="match status" value="1"/>
</dbReference>
<sequence length="111" mass="12143">MTAYAAAHLRSVDFGPEIVRYLQGIDATLAEFGGRFLVHGTDPEVREGSWPGHLILIEFPDIERARAWYESPGYQAILPLRTENSDGSAILVEGVAPGYRATDYLAKVGGH</sequence>
<keyword evidence="3" id="KW-1185">Reference proteome</keyword>
<dbReference type="PANTHER" id="PTHR41521:SF4">
    <property type="entry name" value="BLR0684 PROTEIN"/>
    <property type="match status" value="1"/>
</dbReference>
<feature type="domain" description="DUF1330" evidence="1">
    <location>
        <begin position="2"/>
        <end position="95"/>
    </location>
</feature>
<dbReference type="Proteomes" id="UP001275440">
    <property type="component" value="Unassembled WGS sequence"/>
</dbReference>
<dbReference type="EMBL" id="WBMO01000001">
    <property type="protein sequence ID" value="MDV2476357.1"/>
    <property type="molecule type" value="Genomic_DNA"/>
</dbReference>
<proteinExistence type="predicted"/>
<dbReference type="Pfam" id="PF07045">
    <property type="entry name" value="DUF1330"/>
    <property type="match status" value="1"/>
</dbReference>
<evidence type="ECO:0000313" key="3">
    <source>
        <dbReference type="Proteomes" id="UP001275440"/>
    </source>
</evidence>
<organism evidence="2 3">
    <name type="scientific">Rhodococcus zopfii</name>
    <dbReference type="NCBI Taxonomy" id="43772"/>
    <lineage>
        <taxon>Bacteria</taxon>
        <taxon>Bacillati</taxon>
        <taxon>Actinomycetota</taxon>
        <taxon>Actinomycetes</taxon>
        <taxon>Mycobacteriales</taxon>
        <taxon>Nocardiaceae</taxon>
        <taxon>Rhodococcus</taxon>
    </lineage>
</organism>
<evidence type="ECO:0000313" key="2">
    <source>
        <dbReference type="EMBL" id="MDV2476357.1"/>
    </source>
</evidence>
<dbReference type="InterPro" id="IPR010753">
    <property type="entry name" value="DUF1330"/>
</dbReference>
<dbReference type="InterPro" id="IPR011008">
    <property type="entry name" value="Dimeric_a/b-barrel"/>
</dbReference>
<comment type="caution">
    <text evidence="2">The sequence shown here is derived from an EMBL/GenBank/DDBJ whole genome shotgun (WGS) entry which is preliminary data.</text>
</comment>
<reference evidence="2 3" key="1">
    <citation type="submission" date="2019-10" db="EMBL/GenBank/DDBJ databases">
        <title>Draft Genome Assembly of Rhodococcus zopfii DSM44189.</title>
        <authorList>
            <person name="Sutton J.M."/>
            <person name="Akob D.M."/>
            <person name="Bushman T.J."/>
        </authorList>
    </citation>
    <scope>NUCLEOTIDE SEQUENCE [LARGE SCALE GENOMIC DNA]</scope>
    <source>
        <strain evidence="2 3">DSM 44189</strain>
    </source>
</reference>